<protein>
    <submittedName>
        <fullName evidence="1">Uncharacterized protein</fullName>
    </submittedName>
</protein>
<dbReference type="AlphaFoldDB" id="A0A3N0ES40"/>
<dbReference type="RefSeq" id="WP_123214981.1">
    <property type="nucleotide sequence ID" value="NZ_RJTM01000029.1"/>
</dbReference>
<dbReference type="Proteomes" id="UP000267469">
    <property type="component" value="Unassembled WGS sequence"/>
</dbReference>
<comment type="caution">
    <text evidence="1">The sequence shown here is derived from an EMBL/GenBank/DDBJ whole genome shotgun (WGS) entry which is preliminary data.</text>
</comment>
<name>A0A3N0ES40_SINP1</name>
<evidence type="ECO:0000313" key="1">
    <source>
        <dbReference type="EMBL" id="RNL90602.1"/>
    </source>
</evidence>
<dbReference type="EMBL" id="RJTM01000029">
    <property type="protein sequence ID" value="RNL90602.1"/>
    <property type="molecule type" value="Genomic_DNA"/>
</dbReference>
<sequence>MTSKATRLAAKVNGLAAQPTTSGVKGIALMAVFRVLEREQQVEYCFMHLCCGTGNAVREFREKNDKTLRNCLSFVFGSDNYQDHSMDL</sequence>
<keyword evidence="2" id="KW-1185">Reference proteome</keyword>
<accession>A0A3N0ES40</accession>
<evidence type="ECO:0000313" key="2">
    <source>
        <dbReference type="Proteomes" id="UP000267469"/>
    </source>
</evidence>
<gene>
    <name evidence="1" type="ORF">ED312_05350</name>
</gene>
<proteinExistence type="predicted"/>
<reference evidence="1 2" key="1">
    <citation type="submission" date="2018-10" db="EMBL/GenBank/DDBJ databases">
        <title>Sinomicrobium pectinilyticum sp. nov., a pectinase-producing bacterium isolated from alkaline and saline soil, and emended description of the genus Sinomicrobium.</title>
        <authorList>
            <person name="Cheng B."/>
            <person name="Li C."/>
            <person name="Lai Q."/>
            <person name="Du M."/>
            <person name="Shao Z."/>
            <person name="Xu P."/>
            <person name="Yang C."/>
        </authorList>
    </citation>
    <scope>NUCLEOTIDE SEQUENCE [LARGE SCALE GENOMIC DNA]</scope>
    <source>
        <strain evidence="1 2">5DNS001</strain>
    </source>
</reference>
<organism evidence="1 2">
    <name type="scientific">Sinomicrobium pectinilyticum</name>
    <dbReference type="NCBI Taxonomy" id="1084421"/>
    <lineage>
        <taxon>Bacteria</taxon>
        <taxon>Pseudomonadati</taxon>
        <taxon>Bacteroidota</taxon>
        <taxon>Flavobacteriia</taxon>
        <taxon>Flavobacteriales</taxon>
        <taxon>Flavobacteriaceae</taxon>
        <taxon>Sinomicrobium</taxon>
    </lineage>
</organism>